<dbReference type="Gene3D" id="2.130.10.130">
    <property type="entry name" value="Integrin alpha, N-terminal"/>
    <property type="match status" value="1"/>
</dbReference>
<evidence type="ECO:0000259" key="12">
    <source>
        <dbReference type="Pfam" id="PF08441"/>
    </source>
</evidence>
<dbReference type="GO" id="GO:0007160">
    <property type="term" value="P:cell-matrix adhesion"/>
    <property type="evidence" value="ECO:0007669"/>
    <property type="project" value="TreeGrafter"/>
</dbReference>
<sequence length="503" mass="56367">YTMESFIASPSLGFYIVGAPRYQHRGRIVVFVERVANHKQIIEGTQVGSYFGSVLCSFDFNKDGTSDVLLVGAPMYHSPNHGGLVTMYTFNIRKREFVLAGQLRGIDRQPYSRFGASISEVADLNGDRFMDLAVGAPLENNNQGSVYIFNGGPSLPITFSQRIEAAQVSRGLQYFGHSLHGVMDMSGDELPDLTVGSLGRVLVLRSRPVISVQTTMTFTPDIIKMDNNDCNAKKQVKIKVCFILTKITADQLDIQSVITYNLLLDSVRTQFRAFFKPNERNLTATINTKTNFECRDHIMTIPECPEDSLNSIGNEVNFQFSGLSVNKLIGLKPILDPRSSTKRFFQKLCMNPITILLCCYFSHSENGERVTKDSFHSEEISVKFAVNIQVKKVEDSTNDVNFTVGKNNMKKFVEHCYEVENFGLREIPVNVTIKIPVELGGKPVWSDQNTLVIPNCTVSEEGPSSNVDFVEKLRKDQTLVRHRRGGGGTLKKFNLKEVQLKRS</sequence>
<dbReference type="PROSITE" id="PS51470">
    <property type="entry name" value="FG_GAP"/>
    <property type="match status" value="3"/>
</dbReference>
<dbReference type="GO" id="GO:0033627">
    <property type="term" value="P:cell adhesion mediated by integrin"/>
    <property type="evidence" value="ECO:0007669"/>
    <property type="project" value="TreeGrafter"/>
</dbReference>
<dbReference type="GO" id="GO:0008305">
    <property type="term" value="C:integrin complex"/>
    <property type="evidence" value="ECO:0007669"/>
    <property type="project" value="InterPro"/>
</dbReference>
<evidence type="ECO:0000256" key="5">
    <source>
        <dbReference type="ARBA" id="ARBA00022889"/>
    </source>
</evidence>
<evidence type="ECO:0000256" key="6">
    <source>
        <dbReference type="ARBA" id="ARBA00023037"/>
    </source>
</evidence>
<evidence type="ECO:0000313" key="14">
    <source>
        <dbReference type="EMBL" id="KAK1151954.1"/>
    </source>
</evidence>
<dbReference type="SUPFAM" id="SSF69318">
    <property type="entry name" value="Integrin alpha N-terminal domain"/>
    <property type="match status" value="1"/>
</dbReference>
<dbReference type="Pfam" id="PF08441">
    <property type="entry name" value="Integrin_A_Ig_1"/>
    <property type="match status" value="1"/>
</dbReference>
<keyword evidence="7" id="KW-0472">Membrane</keyword>
<feature type="domain" description="Integrin alpha first immunoglubulin-like" evidence="12">
    <location>
        <begin position="206"/>
        <end position="340"/>
    </location>
</feature>
<name>A0AAD8FSU8_ACIOX</name>
<gene>
    <name evidence="14" type="primary">Itgal</name>
    <name evidence="14" type="ORF">AOXY_G31789</name>
</gene>
<organism evidence="14 15">
    <name type="scientific">Acipenser oxyrinchus oxyrinchus</name>
    <dbReference type="NCBI Taxonomy" id="40147"/>
    <lineage>
        <taxon>Eukaryota</taxon>
        <taxon>Metazoa</taxon>
        <taxon>Chordata</taxon>
        <taxon>Craniata</taxon>
        <taxon>Vertebrata</taxon>
        <taxon>Euteleostomi</taxon>
        <taxon>Actinopterygii</taxon>
        <taxon>Chondrostei</taxon>
        <taxon>Acipenseriformes</taxon>
        <taxon>Acipenseridae</taxon>
        <taxon>Acipenser</taxon>
    </lineage>
</organism>
<evidence type="ECO:0000256" key="1">
    <source>
        <dbReference type="ARBA" id="ARBA00004479"/>
    </source>
</evidence>
<accession>A0AAD8FSU8</accession>
<dbReference type="GO" id="GO:0007229">
    <property type="term" value="P:integrin-mediated signaling pathway"/>
    <property type="evidence" value="ECO:0007669"/>
    <property type="project" value="UniProtKB-KW"/>
</dbReference>
<dbReference type="InterPro" id="IPR013649">
    <property type="entry name" value="Integrin_alpha_Ig-like_1"/>
</dbReference>
<evidence type="ECO:0000259" key="13">
    <source>
        <dbReference type="Pfam" id="PF21520"/>
    </source>
</evidence>
<dbReference type="Gene3D" id="2.60.40.1530">
    <property type="entry name" value="ntegrin, alpha v. Chain A, domain 4"/>
    <property type="match status" value="1"/>
</dbReference>
<keyword evidence="9" id="KW-0325">Glycoprotein</keyword>
<evidence type="ECO:0000256" key="3">
    <source>
        <dbReference type="ARBA" id="ARBA00022729"/>
    </source>
</evidence>
<keyword evidence="15" id="KW-1185">Reference proteome</keyword>
<dbReference type="Proteomes" id="UP001230051">
    <property type="component" value="Unassembled WGS sequence"/>
</dbReference>
<keyword evidence="3" id="KW-0732">Signal</keyword>
<dbReference type="InterPro" id="IPR032695">
    <property type="entry name" value="Integrin_dom_sf"/>
</dbReference>
<feature type="repeat" description="FG-GAP" evidence="10">
    <location>
        <begin position="161"/>
        <end position="221"/>
    </location>
</feature>
<evidence type="ECO:0000256" key="11">
    <source>
        <dbReference type="RuleBase" id="RU003762"/>
    </source>
</evidence>
<feature type="repeat" description="FG-GAP" evidence="10">
    <location>
        <begin position="100"/>
        <end position="158"/>
    </location>
</feature>
<dbReference type="Pfam" id="PF21520">
    <property type="entry name" value="ITGAX-like_Ig_3"/>
    <property type="match status" value="1"/>
</dbReference>
<dbReference type="EMBL" id="JAGXEW010000049">
    <property type="protein sequence ID" value="KAK1151954.1"/>
    <property type="molecule type" value="Genomic_DNA"/>
</dbReference>
<dbReference type="PRINTS" id="PR01185">
    <property type="entry name" value="INTEGRINA"/>
</dbReference>
<comment type="caution">
    <text evidence="14">The sequence shown here is derived from an EMBL/GenBank/DDBJ whole genome shotgun (WGS) entry which is preliminary data.</text>
</comment>
<comment type="similarity">
    <text evidence="2 11">Belongs to the integrin alpha chain family.</text>
</comment>
<dbReference type="SMART" id="SM00191">
    <property type="entry name" value="Int_alpha"/>
    <property type="match status" value="3"/>
</dbReference>
<keyword evidence="5 11" id="KW-0130">Cell adhesion</keyword>
<dbReference type="PANTHER" id="PTHR23220:SF118">
    <property type="entry name" value="INTEGRIN ALPHA-X"/>
    <property type="match status" value="1"/>
</dbReference>
<proteinExistence type="inferred from homology"/>
<evidence type="ECO:0000256" key="4">
    <source>
        <dbReference type="ARBA" id="ARBA00022737"/>
    </source>
</evidence>
<dbReference type="GO" id="GO:0098609">
    <property type="term" value="P:cell-cell adhesion"/>
    <property type="evidence" value="ECO:0007669"/>
    <property type="project" value="TreeGrafter"/>
</dbReference>
<dbReference type="InterPro" id="IPR013517">
    <property type="entry name" value="FG-GAP"/>
</dbReference>
<dbReference type="SUPFAM" id="SSF69179">
    <property type="entry name" value="Integrin domains"/>
    <property type="match status" value="1"/>
</dbReference>
<evidence type="ECO:0000256" key="2">
    <source>
        <dbReference type="ARBA" id="ARBA00008054"/>
    </source>
</evidence>
<comment type="subcellular location">
    <subcellularLocation>
        <location evidence="1 11">Membrane</location>
        <topology evidence="1 11">Single-pass type I membrane protein</topology>
    </subcellularLocation>
</comment>
<feature type="non-terminal residue" evidence="14">
    <location>
        <position position="1"/>
    </location>
</feature>
<evidence type="ECO:0000256" key="10">
    <source>
        <dbReference type="PROSITE-ProRule" id="PRU00803"/>
    </source>
</evidence>
<dbReference type="AlphaFoldDB" id="A0AAD8FSU8"/>
<dbReference type="GO" id="GO:0005178">
    <property type="term" value="F:integrin binding"/>
    <property type="evidence" value="ECO:0007669"/>
    <property type="project" value="TreeGrafter"/>
</dbReference>
<keyword evidence="6 11" id="KW-0401">Integrin</keyword>
<dbReference type="PANTHER" id="PTHR23220">
    <property type="entry name" value="INTEGRIN ALPHA"/>
    <property type="match status" value="1"/>
</dbReference>
<dbReference type="InterPro" id="IPR000413">
    <property type="entry name" value="Integrin_alpha"/>
</dbReference>
<feature type="repeat" description="FG-GAP" evidence="10">
    <location>
        <begin position="37"/>
        <end position="97"/>
    </location>
</feature>
<dbReference type="InterPro" id="IPR028994">
    <property type="entry name" value="Integrin_alpha_N"/>
</dbReference>
<dbReference type="InterPro" id="IPR013519">
    <property type="entry name" value="Int_alpha_beta-p"/>
</dbReference>
<protein>
    <submittedName>
        <fullName evidence="14">Integrin alpha-X-like</fullName>
    </submittedName>
</protein>
<dbReference type="GO" id="GO:0009897">
    <property type="term" value="C:external side of plasma membrane"/>
    <property type="evidence" value="ECO:0007669"/>
    <property type="project" value="TreeGrafter"/>
</dbReference>
<dbReference type="Pfam" id="PF01839">
    <property type="entry name" value="FG-GAP"/>
    <property type="match status" value="1"/>
</dbReference>
<dbReference type="Gene3D" id="2.60.40.1460">
    <property type="entry name" value="Integrin domains. Chain A, domain 2"/>
    <property type="match status" value="1"/>
</dbReference>
<evidence type="ECO:0000256" key="7">
    <source>
        <dbReference type="ARBA" id="ARBA00023136"/>
    </source>
</evidence>
<dbReference type="InterPro" id="IPR048633">
    <property type="entry name" value="ITGAX-like_Ig_3"/>
</dbReference>
<evidence type="ECO:0000256" key="9">
    <source>
        <dbReference type="ARBA" id="ARBA00023180"/>
    </source>
</evidence>
<evidence type="ECO:0000313" key="15">
    <source>
        <dbReference type="Proteomes" id="UP001230051"/>
    </source>
</evidence>
<reference evidence="14" key="1">
    <citation type="submission" date="2022-02" db="EMBL/GenBank/DDBJ databases">
        <title>Atlantic sturgeon de novo genome assembly.</title>
        <authorList>
            <person name="Stock M."/>
            <person name="Klopp C."/>
            <person name="Guiguen Y."/>
            <person name="Cabau C."/>
            <person name="Parinello H."/>
            <person name="Santidrian Yebra-Pimentel E."/>
            <person name="Kuhl H."/>
            <person name="Dirks R.P."/>
            <person name="Guessner J."/>
            <person name="Wuertz S."/>
            <person name="Du K."/>
            <person name="Schartl M."/>
        </authorList>
    </citation>
    <scope>NUCLEOTIDE SEQUENCE</scope>
    <source>
        <strain evidence="14">STURGEONOMICS-FGT-2020</strain>
        <tissue evidence="14">Whole blood</tissue>
    </source>
</reference>
<feature type="domain" description="Integrin alpha-X-like third Ig-like" evidence="13">
    <location>
        <begin position="383"/>
        <end position="479"/>
    </location>
</feature>
<keyword evidence="8 11" id="KW-0675">Receptor</keyword>
<evidence type="ECO:0000256" key="8">
    <source>
        <dbReference type="ARBA" id="ARBA00023170"/>
    </source>
</evidence>
<keyword evidence="4" id="KW-0677">Repeat</keyword>